<reference evidence="3 4" key="1">
    <citation type="submission" date="2019-03" db="EMBL/GenBank/DDBJ databases">
        <title>Genomic Encyclopedia of Type Strains, Phase IV (KMG-IV): sequencing the most valuable type-strain genomes for metagenomic binning, comparative biology and taxonomic classification.</title>
        <authorList>
            <person name="Goeker M."/>
        </authorList>
    </citation>
    <scope>NUCLEOTIDE SEQUENCE [LARGE SCALE GENOMIC DNA]</scope>
    <source>
        <strain evidence="3 4">DSM 21667</strain>
    </source>
</reference>
<evidence type="ECO:0000259" key="2">
    <source>
        <dbReference type="Pfam" id="PF01926"/>
    </source>
</evidence>
<dbReference type="GO" id="GO:0005525">
    <property type="term" value="F:GTP binding"/>
    <property type="evidence" value="ECO:0007669"/>
    <property type="project" value="InterPro"/>
</dbReference>
<evidence type="ECO:0000313" key="4">
    <source>
        <dbReference type="Proteomes" id="UP000295293"/>
    </source>
</evidence>
<dbReference type="AlphaFoldDB" id="A0A4R6YTE4"/>
<evidence type="ECO:0000313" key="3">
    <source>
        <dbReference type="EMBL" id="TDR41659.1"/>
    </source>
</evidence>
<dbReference type="RefSeq" id="WP_133819734.1">
    <property type="nucleotide sequence ID" value="NZ_SNZH01000010.1"/>
</dbReference>
<dbReference type="PANTHER" id="PTHR42714">
    <property type="entry name" value="TRNA MODIFICATION GTPASE GTPBP3"/>
    <property type="match status" value="1"/>
</dbReference>
<comment type="caution">
    <text evidence="3">The sequence shown here is derived from an EMBL/GenBank/DDBJ whole genome shotgun (WGS) entry which is preliminary data.</text>
</comment>
<gene>
    <name evidence="3" type="ORF">DFR29_110142</name>
</gene>
<dbReference type="GO" id="GO:0005829">
    <property type="term" value="C:cytosol"/>
    <property type="evidence" value="ECO:0007669"/>
    <property type="project" value="TreeGrafter"/>
</dbReference>
<evidence type="ECO:0000256" key="1">
    <source>
        <dbReference type="SAM" id="Phobius"/>
    </source>
</evidence>
<name>A0A4R6YTE4_9GAMM</name>
<keyword evidence="1" id="KW-1133">Transmembrane helix</keyword>
<dbReference type="GO" id="GO:0002098">
    <property type="term" value="P:tRNA wobble uridine modification"/>
    <property type="evidence" value="ECO:0007669"/>
    <property type="project" value="TreeGrafter"/>
</dbReference>
<dbReference type="InterPro" id="IPR027417">
    <property type="entry name" value="P-loop_NTPase"/>
</dbReference>
<dbReference type="Pfam" id="PF01926">
    <property type="entry name" value="MMR_HSR1"/>
    <property type="match status" value="1"/>
</dbReference>
<keyword evidence="1" id="KW-0472">Membrane</keyword>
<dbReference type="SUPFAM" id="SSF52540">
    <property type="entry name" value="P-loop containing nucleoside triphosphate hydrolases"/>
    <property type="match status" value="1"/>
</dbReference>
<feature type="transmembrane region" description="Helical" evidence="1">
    <location>
        <begin position="51"/>
        <end position="72"/>
    </location>
</feature>
<keyword evidence="1" id="KW-0812">Transmembrane</keyword>
<dbReference type="OrthoDB" id="5940879at2"/>
<organism evidence="3 4">
    <name type="scientific">Tahibacter aquaticus</name>
    <dbReference type="NCBI Taxonomy" id="520092"/>
    <lineage>
        <taxon>Bacteria</taxon>
        <taxon>Pseudomonadati</taxon>
        <taxon>Pseudomonadota</taxon>
        <taxon>Gammaproteobacteria</taxon>
        <taxon>Lysobacterales</taxon>
        <taxon>Rhodanobacteraceae</taxon>
        <taxon>Tahibacter</taxon>
    </lineage>
</organism>
<feature type="domain" description="G" evidence="2">
    <location>
        <begin position="125"/>
        <end position="234"/>
    </location>
</feature>
<dbReference type="Proteomes" id="UP000295293">
    <property type="component" value="Unassembled WGS sequence"/>
</dbReference>
<dbReference type="InterPro" id="IPR006073">
    <property type="entry name" value="GTP-bd"/>
</dbReference>
<dbReference type="Gene3D" id="3.40.50.300">
    <property type="entry name" value="P-loop containing nucleotide triphosphate hydrolases"/>
    <property type="match status" value="1"/>
</dbReference>
<proteinExistence type="predicted"/>
<dbReference type="PANTHER" id="PTHR42714:SF2">
    <property type="entry name" value="TRNA MODIFICATION GTPASE GTPBP3, MITOCHONDRIAL"/>
    <property type="match status" value="1"/>
</dbReference>
<dbReference type="GO" id="GO:0030488">
    <property type="term" value="P:tRNA methylation"/>
    <property type="evidence" value="ECO:0007669"/>
    <property type="project" value="TreeGrafter"/>
</dbReference>
<protein>
    <recommendedName>
        <fullName evidence="2">G domain-containing protein</fullName>
    </recommendedName>
</protein>
<keyword evidence="4" id="KW-1185">Reference proteome</keyword>
<sequence>MTTPDTRHLRLLLALCVGLASLGLLWLALGATRSALELWRELAGLPLVLRLGLIALAAAFLGASAWLVWRLLHPRARPPRPVVVADRAGIEKRIERLQSREAETARFQAELEELDRRAAAEDYYIAVFGEISAGKSSLVRALAPQAPVDVDVLGGTTTQVSHHRGELGQRRLVLADVPGTQEIGAREREQLARDEALRAHAVIYVASGDLTRAQDAELKWLRGYGKPLLLALNKTDQWSDAERHELLATLQRRYAGTVDRIVGVRAGGSETVLRRLSDGREETLTRQATPDTVALREGLLACLAASPQQLEQARASAVLGHLDEQLGSAERGMLERESRAIVERYTRRAIVGALAAVAPGTDLLIQGALATSLLRELATLHQVPIKQLDLDAFLRQATLTLRTTSSVILAIAGNALKAFPGLGTLGGGVLHAIAYGLIFDSLGRAVSQTLLDQHRFDQDQAQATLQRLLTEQARERLTHVAQLALQSLRRDNGSEA</sequence>
<accession>A0A4R6YTE4</accession>
<dbReference type="EMBL" id="SNZH01000010">
    <property type="protein sequence ID" value="TDR41659.1"/>
    <property type="molecule type" value="Genomic_DNA"/>
</dbReference>